<dbReference type="RefSeq" id="XP_001454009.1">
    <property type="nucleotide sequence ID" value="XM_001453972.1"/>
</dbReference>
<evidence type="ECO:0000256" key="2">
    <source>
        <dbReference type="ARBA" id="ARBA00008778"/>
    </source>
</evidence>
<dbReference type="GO" id="GO:0006397">
    <property type="term" value="P:mRNA processing"/>
    <property type="evidence" value="ECO:0007669"/>
    <property type="project" value="UniProtKB-KW"/>
</dbReference>
<dbReference type="OMA" id="VEMDRCQ"/>
<dbReference type="InterPro" id="IPR010334">
    <property type="entry name" value="Dcp1"/>
</dbReference>
<dbReference type="InParanoid" id="A0DU95"/>
<dbReference type="GO" id="GO:0031087">
    <property type="term" value="P:deadenylation-independent decapping of nuclear-transcribed mRNA"/>
    <property type="evidence" value="ECO:0000318"/>
    <property type="project" value="GO_Central"/>
</dbReference>
<dbReference type="Proteomes" id="UP000000600">
    <property type="component" value="Unassembled WGS sequence"/>
</dbReference>
<keyword evidence="4" id="KW-0507">mRNA processing</keyword>
<evidence type="ECO:0000313" key="7">
    <source>
        <dbReference type="Proteomes" id="UP000000600"/>
    </source>
</evidence>
<dbReference type="KEGG" id="ptm:GSPATT00020284001"/>
<proteinExistence type="inferred from homology"/>
<dbReference type="InterPro" id="IPR011993">
    <property type="entry name" value="PH-like_dom_sf"/>
</dbReference>
<dbReference type="STRING" id="5888.A0DU95"/>
<reference evidence="6 7" key="1">
    <citation type="journal article" date="2006" name="Nature">
        <title>Global trends of whole-genome duplications revealed by the ciliate Paramecium tetraurelia.</title>
        <authorList>
            <consortium name="Genoscope"/>
            <person name="Aury J.-M."/>
            <person name="Jaillon O."/>
            <person name="Duret L."/>
            <person name="Noel B."/>
            <person name="Jubin C."/>
            <person name="Porcel B.M."/>
            <person name="Segurens B."/>
            <person name="Daubin V."/>
            <person name="Anthouard V."/>
            <person name="Aiach N."/>
            <person name="Arnaiz O."/>
            <person name="Billaut A."/>
            <person name="Beisson J."/>
            <person name="Blanc I."/>
            <person name="Bouhouche K."/>
            <person name="Camara F."/>
            <person name="Duharcourt S."/>
            <person name="Guigo R."/>
            <person name="Gogendeau D."/>
            <person name="Katinka M."/>
            <person name="Keller A.-M."/>
            <person name="Kissmehl R."/>
            <person name="Klotz C."/>
            <person name="Koll F."/>
            <person name="Le Moue A."/>
            <person name="Lepere C."/>
            <person name="Malinsky S."/>
            <person name="Nowacki M."/>
            <person name="Nowak J.K."/>
            <person name="Plattner H."/>
            <person name="Poulain J."/>
            <person name="Ruiz F."/>
            <person name="Serrano V."/>
            <person name="Zagulski M."/>
            <person name="Dessen P."/>
            <person name="Betermier M."/>
            <person name="Weissenbach J."/>
            <person name="Scarpelli C."/>
            <person name="Schachter V."/>
            <person name="Sperling L."/>
            <person name="Meyer E."/>
            <person name="Cohen J."/>
            <person name="Wincker P."/>
        </authorList>
    </citation>
    <scope>NUCLEOTIDE SEQUENCE [LARGE SCALE GENOMIC DNA]</scope>
    <source>
        <strain evidence="6 7">Stock d4-2</strain>
    </source>
</reference>
<organism evidence="6 7">
    <name type="scientific">Paramecium tetraurelia</name>
    <dbReference type="NCBI Taxonomy" id="5888"/>
    <lineage>
        <taxon>Eukaryota</taxon>
        <taxon>Sar</taxon>
        <taxon>Alveolata</taxon>
        <taxon>Ciliophora</taxon>
        <taxon>Intramacronucleata</taxon>
        <taxon>Oligohymenophorea</taxon>
        <taxon>Peniculida</taxon>
        <taxon>Parameciidae</taxon>
        <taxon>Paramecium</taxon>
    </lineage>
</organism>
<evidence type="ECO:0000256" key="5">
    <source>
        <dbReference type="SAM" id="Coils"/>
    </source>
</evidence>
<evidence type="ECO:0000313" key="6">
    <source>
        <dbReference type="EMBL" id="CAK86612.1"/>
    </source>
</evidence>
<evidence type="ECO:0000256" key="3">
    <source>
        <dbReference type="ARBA" id="ARBA00022490"/>
    </source>
</evidence>
<dbReference type="GO" id="GO:0000290">
    <property type="term" value="P:deadenylation-dependent decapping of nuclear-transcribed mRNA"/>
    <property type="evidence" value="ECO:0000318"/>
    <property type="project" value="GO_Central"/>
</dbReference>
<dbReference type="GO" id="GO:0000932">
    <property type="term" value="C:P-body"/>
    <property type="evidence" value="ECO:0000318"/>
    <property type="project" value="GO_Central"/>
</dbReference>
<dbReference type="SUPFAM" id="SSF50729">
    <property type="entry name" value="PH domain-like"/>
    <property type="match status" value="1"/>
</dbReference>
<feature type="coiled-coil region" evidence="5">
    <location>
        <begin position="260"/>
        <end position="305"/>
    </location>
</feature>
<dbReference type="GO" id="GO:0008047">
    <property type="term" value="F:enzyme activator activity"/>
    <property type="evidence" value="ECO:0007669"/>
    <property type="project" value="InterPro"/>
</dbReference>
<dbReference type="AlphaFoldDB" id="A0DU95"/>
<dbReference type="GeneID" id="5039794"/>
<dbReference type="GO" id="GO:0003729">
    <property type="term" value="F:mRNA binding"/>
    <property type="evidence" value="ECO:0000318"/>
    <property type="project" value="GO_Central"/>
</dbReference>
<evidence type="ECO:0000256" key="4">
    <source>
        <dbReference type="ARBA" id="ARBA00022664"/>
    </source>
</evidence>
<accession>A0DU95</accession>
<dbReference type="EMBL" id="CT868585">
    <property type="protein sequence ID" value="CAK86612.1"/>
    <property type="molecule type" value="Genomic_DNA"/>
</dbReference>
<dbReference type="OrthoDB" id="307347at2759"/>
<name>A0DU95_PARTE</name>
<comment type="similarity">
    <text evidence="2">Belongs to the DCP1 family.</text>
</comment>
<keyword evidence="7" id="KW-1185">Reference proteome</keyword>
<dbReference type="Gene3D" id="2.30.29.30">
    <property type="entry name" value="Pleckstrin-homology domain (PH domain)/Phosphotyrosine-binding domain (PTB)"/>
    <property type="match status" value="1"/>
</dbReference>
<sequence>MQRDQINFSYLKRLFPTLEQILYTGKFTSLNEFDKCTQLWHQAGFQGPFFLIKLSDQFVFIILNQNSTQDFIRTIKKGFTFELSKGTQWFYFNFQDEQSKVFNVWFQEFAWRRQQNEIHDLYFILLLIYFKQIIHMQVETSEQQFEEIYQSLCKDDRFCLDLRVQFEKILKVEMDRCQAYHQLSEFLSGLAKEPFQDTPALMDMLDELKSAIQEVNSKIKERINEDQDKGIAKLIRTKIIPSLTDGQRAVETQKRALTEYKEKAAIYKKLEQKKNDLLQKNDEKLLQLEKQLQEAKREKLEKGQTFNFTYKNYIEDKNDELKGLFKHFFNRLLVISSAGLQHYAMAIHKIHTTDEKQQVYTRLSKLGIIKHKKQ</sequence>
<keyword evidence="5" id="KW-0175">Coiled coil</keyword>
<protein>
    <submittedName>
        <fullName evidence="6">Uncharacterized protein</fullName>
    </submittedName>
</protein>
<dbReference type="eggNOG" id="KOG2868">
    <property type="taxonomic scope" value="Eukaryota"/>
</dbReference>
<evidence type="ECO:0000256" key="1">
    <source>
        <dbReference type="ARBA" id="ARBA00004496"/>
    </source>
</evidence>
<dbReference type="PANTHER" id="PTHR16290">
    <property type="entry name" value="TRANSCRIPTION FACTOR SMIF DECAPPING ENZYME DCP1"/>
    <property type="match status" value="1"/>
</dbReference>
<comment type="subcellular location">
    <subcellularLocation>
        <location evidence="1">Cytoplasm</location>
    </subcellularLocation>
</comment>
<dbReference type="Pfam" id="PF06058">
    <property type="entry name" value="DCP1"/>
    <property type="match status" value="1"/>
</dbReference>
<dbReference type="PANTHER" id="PTHR16290:SF0">
    <property type="entry name" value="DECAPPING PROTEIN 1, ISOFORM A"/>
    <property type="match status" value="1"/>
</dbReference>
<keyword evidence="3" id="KW-0963">Cytoplasm</keyword>
<gene>
    <name evidence="6" type="ORF">GSPATT00020284001</name>
</gene>
<dbReference type="HOGENOM" id="CLU_740728_0_0_1"/>